<dbReference type="EMBL" id="CP049811">
    <property type="protein sequence ID" value="QIK39411.1"/>
    <property type="molecule type" value="Genomic_DNA"/>
</dbReference>
<keyword evidence="4" id="KW-1185">Reference proteome</keyword>
<gene>
    <name evidence="3" type="ORF">G8E03_00755</name>
</gene>
<dbReference type="RefSeq" id="WP_166187511.1">
    <property type="nucleotide sequence ID" value="NZ_CP049811.1"/>
</dbReference>
<dbReference type="GO" id="GO:0016779">
    <property type="term" value="F:nucleotidyltransferase activity"/>
    <property type="evidence" value="ECO:0007669"/>
    <property type="project" value="UniProtKB-ARBA"/>
</dbReference>
<sequence>MQFGEVETAEAAGAILAHSVSVGTLRLRKGRRLSPSDIEALATAGVGRVVVARLGDADMGEDRAAENVAARMAGPNMRVASPFTGRVNLYAETAGLLRVDRAVVDALNGVDEAITLATLPDYARVEARTMLATVKVIPYAVPDDVVAAAEACLGQPALALHPFRARRIDLFLTATPGMKPSLLDKGEAAVRRRLDRLGMTTGEVHHLPHEVQALAHALGQSETELALILGGSATSDRADVAPAAVIATGGRIERFGMPVDPGNLLFLAQIGARRVVGLPGCARSPALNGADWILERLAADLPVTGGDIAGMGVGGLLKEIPTRPQPRDRKASSRKPWVEVLILAAGTSSRMRGRDKLLEQVGGEALLSRVVGQAVASSADRVHVMLPPASPRQASVANRGAQIVKVADPGEGMAASIRAGLAARRTDADAVIVMLADMPDITSAHIDRLIAAFSPADGREIVRATDEDGTPGHPILFGARFFESLARLEGDRGARDLLREAKEYLVEVALDAQTATTDLDTPEAWQSWREGR</sequence>
<name>A0A6G7VHB6_9RHOB</name>
<dbReference type="SUPFAM" id="SSF53448">
    <property type="entry name" value="Nucleotide-diphospho-sugar transferases"/>
    <property type="match status" value="1"/>
</dbReference>
<dbReference type="PIRSF" id="PIRSF036626">
    <property type="entry name" value="MPTBd_MobAlike"/>
    <property type="match status" value="1"/>
</dbReference>
<dbReference type="InterPro" id="IPR025877">
    <property type="entry name" value="MobA-like_NTP_Trfase"/>
</dbReference>
<proteinExistence type="predicted"/>
<evidence type="ECO:0000259" key="2">
    <source>
        <dbReference type="Pfam" id="PF12804"/>
    </source>
</evidence>
<evidence type="ECO:0000313" key="4">
    <source>
        <dbReference type="Proteomes" id="UP000500791"/>
    </source>
</evidence>
<dbReference type="Pfam" id="PF12804">
    <property type="entry name" value="NTP_transf_3"/>
    <property type="match status" value="1"/>
</dbReference>
<dbReference type="InterPro" id="IPR029044">
    <property type="entry name" value="Nucleotide-diphossugar_trans"/>
</dbReference>
<dbReference type="InterPro" id="IPR036425">
    <property type="entry name" value="MoaB/Mog-like_dom_sf"/>
</dbReference>
<dbReference type="Gene3D" id="3.90.550.10">
    <property type="entry name" value="Spore Coat Polysaccharide Biosynthesis Protein SpsA, Chain A"/>
    <property type="match status" value="1"/>
</dbReference>
<dbReference type="InterPro" id="IPR012184">
    <property type="entry name" value="Bifunc_Mopterin-bd"/>
</dbReference>
<accession>A0A6G7VHB6</accession>
<feature type="domain" description="MobA-like NTP transferase" evidence="2">
    <location>
        <begin position="340"/>
        <end position="501"/>
    </location>
</feature>
<protein>
    <submittedName>
        <fullName evidence="3">NTP transferase domain-containing protein</fullName>
    </submittedName>
</protein>
<dbReference type="Gene3D" id="3.40.980.10">
    <property type="entry name" value="MoaB/Mog-like domain"/>
    <property type="match status" value="1"/>
</dbReference>
<dbReference type="AlphaFoldDB" id="A0A6G7VHB6"/>
<dbReference type="Proteomes" id="UP000500791">
    <property type="component" value="Chromosome"/>
</dbReference>
<reference evidence="3 4" key="1">
    <citation type="submission" date="2020-03" db="EMBL/GenBank/DDBJ databases">
        <title>Complete genome sequence of Monaibacterium sp. ALG8 with diverse plasmids.</title>
        <authorList>
            <person name="Sun C."/>
        </authorList>
    </citation>
    <scope>NUCLEOTIDE SEQUENCE [LARGE SCALE GENOMIC DNA]</scope>
    <source>
        <strain evidence="3 4">ALG8</strain>
    </source>
</reference>
<keyword evidence="1" id="KW-0460">Magnesium</keyword>
<keyword evidence="3" id="KW-0808">Transferase</keyword>
<dbReference type="KEGG" id="mon:G8E03_00755"/>
<dbReference type="SUPFAM" id="SSF53218">
    <property type="entry name" value="Molybdenum cofactor biosynthesis proteins"/>
    <property type="match status" value="1"/>
</dbReference>
<dbReference type="PANTHER" id="PTHR43777">
    <property type="entry name" value="MOLYBDENUM COFACTOR CYTIDYLYLTRANSFERASE"/>
    <property type="match status" value="1"/>
</dbReference>
<organism evidence="3 4">
    <name type="scientific">Pontivivens nitratireducens</name>
    <dbReference type="NCBI Taxonomy" id="2758038"/>
    <lineage>
        <taxon>Bacteria</taxon>
        <taxon>Pseudomonadati</taxon>
        <taxon>Pseudomonadota</taxon>
        <taxon>Alphaproteobacteria</taxon>
        <taxon>Rhodobacterales</taxon>
        <taxon>Paracoccaceae</taxon>
        <taxon>Pontivivens</taxon>
    </lineage>
</organism>
<dbReference type="CDD" id="cd03522">
    <property type="entry name" value="MoeA_like"/>
    <property type="match status" value="1"/>
</dbReference>
<evidence type="ECO:0000313" key="3">
    <source>
        <dbReference type="EMBL" id="QIK39411.1"/>
    </source>
</evidence>
<dbReference type="CDD" id="cd04182">
    <property type="entry name" value="GT_2_like_f"/>
    <property type="match status" value="1"/>
</dbReference>
<dbReference type="PANTHER" id="PTHR43777:SF1">
    <property type="entry name" value="MOLYBDENUM COFACTOR CYTIDYLYLTRANSFERASE"/>
    <property type="match status" value="1"/>
</dbReference>
<evidence type="ECO:0000256" key="1">
    <source>
        <dbReference type="ARBA" id="ARBA00022842"/>
    </source>
</evidence>